<dbReference type="InterPro" id="IPR000832">
    <property type="entry name" value="GPCR_2_secretin-like"/>
</dbReference>
<feature type="transmembrane region" description="Helical" evidence="6">
    <location>
        <begin position="190"/>
        <end position="212"/>
    </location>
</feature>
<dbReference type="Proteomes" id="UP001159405">
    <property type="component" value="Unassembled WGS sequence"/>
</dbReference>
<protein>
    <recommendedName>
        <fullName evidence="7">G-protein coupled receptors family 2 profile 2 domain-containing protein</fullName>
    </recommendedName>
</protein>
<keyword evidence="9" id="KW-1185">Reference proteome</keyword>
<reference evidence="8 9" key="1">
    <citation type="submission" date="2022-05" db="EMBL/GenBank/DDBJ databases">
        <authorList>
            <consortium name="Genoscope - CEA"/>
            <person name="William W."/>
        </authorList>
    </citation>
    <scope>NUCLEOTIDE SEQUENCE [LARGE SCALE GENOMIC DNA]</scope>
</reference>
<feature type="transmembrane region" description="Helical" evidence="6">
    <location>
        <begin position="420"/>
        <end position="442"/>
    </location>
</feature>
<feature type="non-terminal residue" evidence="8">
    <location>
        <position position="481"/>
    </location>
</feature>
<dbReference type="Gene3D" id="1.20.1070.10">
    <property type="entry name" value="Rhodopsin 7-helix transmembrane proteins"/>
    <property type="match status" value="1"/>
</dbReference>
<feature type="region of interest" description="Disordered" evidence="5">
    <location>
        <begin position="451"/>
        <end position="481"/>
    </location>
</feature>
<dbReference type="PANTHER" id="PTHR12011">
    <property type="entry name" value="ADHESION G-PROTEIN COUPLED RECEPTOR"/>
    <property type="match status" value="1"/>
</dbReference>
<evidence type="ECO:0000256" key="4">
    <source>
        <dbReference type="ARBA" id="ARBA00023136"/>
    </source>
</evidence>
<evidence type="ECO:0000256" key="3">
    <source>
        <dbReference type="ARBA" id="ARBA00022989"/>
    </source>
</evidence>
<evidence type="ECO:0000256" key="5">
    <source>
        <dbReference type="SAM" id="MobiDB-lite"/>
    </source>
</evidence>
<dbReference type="PRINTS" id="PR00249">
    <property type="entry name" value="GPCRSECRETIN"/>
</dbReference>
<evidence type="ECO:0000256" key="6">
    <source>
        <dbReference type="SAM" id="Phobius"/>
    </source>
</evidence>
<feature type="non-terminal residue" evidence="8">
    <location>
        <position position="1"/>
    </location>
</feature>
<keyword evidence="4 6" id="KW-0472">Membrane</keyword>
<dbReference type="PROSITE" id="PS50261">
    <property type="entry name" value="G_PROTEIN_RECEP_F2_4"/>
    <property type="match status" value="1"/>
</dbReference>
<evidence type="ECO:0000256" key="2">
    <source>
        <dbReference type="ARBA" id="ARBA00022692"/>
    </source>
</evidence>
<proteinExistence type="predicted"/>
<dbReference type="InterPro" id="IPR017981">
    <property type="entry name" value="GPCR_2-like_7TM"/>
</dbReference>
<feature type="transmembrane region" description="Helical" evidence="6">
    <location>
        <begin position="248"/>
        <end position="272"/>
    </location>
</feature>
<feature type="transmembrane region" description="Helical" evidence="6">
    <location>
        <begin position="396"/>
        <end position="414"/>
    </location>
</feature>
<comment type="subcellular location">
    <subcellularLocation>
        <location evidence="1">Membrane</location>
        <topology evidence="1">Multi-pass membrane protein</topology>
    </subcellularLocation>
</comment>
<evidence type="ECO:0000313" key="9">
    <source>
        <dbReference type="Proteomes" id="UP001159405"/>
    </source>
</evidence>
<keyword evidence="3 6" id="KW-1133">Transmembrane helix</keyword>
<dbReference type="PANTHER" id="PTHR12011:SF347">
    <property type="entry name" value="FI21270P1-RELATED"/>
    <property type="match status" value="1"/>
</dbReference>
<gene>
    <name evidence="8" type="ORF">PLOB_00038856</name>
</gene>
<feature type="transmembrane region" description="Helical" evidence="6">
    <location>
        <begin position="356"/>
        <end position="375"/>
    </location>
</feature>
<sequence length="481" mass="53957">QIINLLDDNGAFSGSDYDPTAFCQLPYLAQARYNLISRVLEFLRTAPTNTQAYTMGLRNVSRHMITGVRFSTDLLNFGDGSIRPSKVFIKRTELIMQLNSAPLITREAIKGPSARSLNPTPTVFNFSTEISQKYNTTSKEPTEFSVEEIKAILAANNCSHFDYDQEKDAFKVQIPAATNKHYQVQRDLELVLLGVSVVAVILSLIILTMIRVKSTEKIFVHKNLLFSLGLGNLVYILDIASFSTRMDHIVLCCLVTVIQHYLHTSLFTWMLVEGINLYIKLVKVFPVSKPYLSYLMMGWGIPAVIVGLVAAIRPSSYDMGKSLYKNITCGSLNFAAKIERTRCWINGSQWIYKGPVLAILLINLILFVIILRVVFGKISNKYRKNKIEAARRGIRSTVALLPLLGVTWLLGFFVDLHDCVKYAFILVNSLMGLVFCIFHCVLDDQVRGDRAKGHKNSQSHQKTGTTPASNTSTPNAERNSR</sequence>
<feature type="transmembrane region" description="Helical" evidence="6">
    <location>
        <begin position="224"/>
        <end position="242"/>
    </location>
</feature>
<evidence type="ECO:0000256" key="1">
    <source>
        <dbReference type="ARBA" id="ARBA00004141"/>
    </source>
</evidence>
<evidence type="ECO:0000313" key="8">
    <source>
        <dbReference type="EMBL" id="CAH3188051.1"/>
    </source>
</evidence>
<feature type="transmembrane region" description="Helical" evidence="6">
    <location>
        <begin position="292"/>
        <end position="312"/>
    </location>
</feature>
<feature type="domain" description="G-protein coupled receptors family 2 profile 2" evidence="7">
    <location>
        <begin position="185"/>
        <end position="443"/>
    </location>
</feature>
<dbReference type="Pfam" id="PF00002">
    <property type="entry name" value="7tm_2"/>
    <property type="match status" value="1"/>
</dbReference>
<dbReference type="EMBL" id="CALNXK010000587">
    <property type="protein sequence ID" value="CAH3188051.1"/>
    <property type="molecule type" value="Genomic_DNA"/>
</dbReference>
<organism evidence="8 9">
    <name type="scientific">Porites lobata</name>
    <dbReference type="NCBI Taxonomy" id="104759"/>
    <lineage>
        <taxon>Eukaryota</taxon>
        <taxon>Metazoa</taxon>
        <taxon>Cnidaria</taxon>
        <taxon>Anthozoa</taxon>
        <taxon>Hexacorallia</taxon>
        <taxon>Scleractinia</taxon>
        <taxon>Fungiina</taxon>
        <taxon>Poritidae</taxon>
        <taxon>Porites</taxon>
    </lineage>
</organism>
<evidence type="ECO:0000259" key="7">
    <source>
        <dbReference type="PROSITE" id="PS50261"/>
    </source>
</evidence>
<keyword evidence="2 6" id="KW-0812">Transmembrane</keyword>
<comment type="caution">
    <text evidence="8">The sequence shown here is derived from an EMBL/GenBank/DDBJ whole genome shotgun (WGS) entry which is preliminary data.</text>
</comment>
<name>A0ABN8SBG4_9CNID</name>
<feature type="compositionally biased region" description="Polar residues" evidence="5">
    <location>
        <begin position="458"/>
        <end position="481"/>
    </location>
</feature>
<accession>A0ABN8SBG4</accession>